<sequence>MNSIGQYLITIGAFLLGNIATAQRVTSANTLYDFSHQRIRHQKTLGLTLGGYALANIAAGSIMAGQTTGEARYFHRMNIYWNLVNLGIAGAGLLGSRNVKPGDETLAQAVRRHETMKQVLLVNAGLDVAYVLGGAYLQERGQSRPDKREQLEGYGKSIMLQGGFLLAFDLVNYFIFKNRGDKQEIKLLSAGPMGVGLAMPIR</sequence>
<dbReference type="InterPro" id="IPR054261">
    <property type="entry name" value="DUF6992"/>
</dbReference>
<feature type="transmembrane region" description="Helical" evidence="1">
    <location>
        <begin position="45"/>
        <end position="67"/>
    </location>
</feature>
<dbReference type="AlphaFoldDB" id="A0A6L9LCE4"/>
<keyword evidence="3" id="KW-1185">Reference proteome</keyword>
<accession>A0A6L9LCE4</accession>
<organism evidence="2 3">
    <name type="scientific">Spirosoma terrae</name>
    <dbReference type="NCBI Taxonomy" id="1968276"/>
    <lineage>
        <taxon>Bacteria</taxon>
        <taxon>Pseudomonadati</taxon>
        <taxon>Bacteroidota</taxon>
        <taxon>Cytophagia</taxon>
        <taxon>Cytophagales</taxon>
        <taxon>Cytophagaceae</taxon>
        <taxon>Spirosoma</taxon>
    </lineage>
</organism>
<name>A0A6L9LCE4_9BACT</name>
<protein>
    <submittedName>
        <fullName evidence="2">Uncharacterized protein</fullName>
    </submittedName>
</protein>
<keyword evidence="1" id="KW-0812">Transmembrane</keyword>
<reference evidence="2 3" key="1">
    <citation type="submission" date="2020-02" db="EMBL/GenBank/DDBJ databases">
        <title>Draft genome sequence of two Spirosoma agri KCTC 52727 and Spirosoma terrae KCTC 52035.</title>
        <authorList>
            <person name="Rojas J."/>
            <person name="Ambika Manirajan B."/>
            <person name="Suarez C."/>
            <person name="Ratering S."/>
            <person name="Schnell S."/>
        </authorList>
    </citation>
    <scope>NUCLEOTIDE SEQUENCE [LARGE SCALE GENOMIC DNA]</scope>
    <source>
        <strain evidence="2 3">KCTC 52035</strain>
    </source>
</reference>
<feature type="transmembrane region" description="Helical" evidence="1">
    <location>
        <begin position="79"/>
        <end position="99"/>
    </location>
</feature>
<gene>
    <name evidence="2" type="ORF">GK108_06455</name>
</gene>
<keyword evidence="1" id="KW-0472">Membrane</keyword>
<dbReference type="Proteomes" id="UP000474175">
    <property type="component" value="Unassembled WGS sequence"/>
</dbReference>
<comment type="caution">
    <text evidence="2">The sequence shown here is derived from an EMBL/GenBank/DDBJ whole genome shotgun (WGS) entry which is preliminary data.</text>
</comment>
<evidence type="ECO:0000313" key="3">
    <source>
        <dbReference type="Proteomes" id="UP000474175"/>
    </source>
</evidence>
<dbReference type="Pfam" id="PF22503">
    <property type="entry name" value="DUF6992"/>
    <property type="match status" value="1"/>
</dbReference>
<evidence type="ECO:0000256" key="1">
    <source>
        <dbReference type="SAM" id="Phobius"/>
    </source>
</evidence>
<proteinExistence type="predicted"/>
<dbReference type="EMBL" id="JAAFZH010000002">
    <property type="protein sequence ID" value="NDU94509.1"/>
    <property type="molecule type" value="Genomic_DNA"/>
</dbReference>
<feature type="transmembrane region" description="Helical" evidence="1">
    <location>
        <begin position="6"/>
        <end position="25"/>
    </location>
</feature>
<keyword evidence="1" id="KW-1133">Transmembrane helix</keyword>
<evidence type="ECO:0000313" key="2">
    <source>
        <dbReference type="EMBL" id="NDU94509.1"/>
    </source>
</evidence>
<feature type="transmembrane region" description="Helical" evidence="1">
    <location>
        <begin position="120"/>
        <end position="138"/>
    </location>
</feature>
<dbReference type="RefSeq" id="WP_163944610.1">
    <property type="nucleotide sequence ID" value="NZ_JAAFZH010000002.1"/>
</dbReference>
<feature type="transmembrane region" description="Helical" evidence="1">
    <location>
        <begin position="158"/>
        <end position="176"/>
    </location>
</feature>